<organism evidence="1 2">
    <name type="scientific">Victivallis lenta</name>
    <dbReference type="NCBI Taxonomy" id="2606640"/>
    <lineage>
        <taxon>Bacteria</taxon>
        <taxon>Pseudomonadati</taxon>
        <taxon>Lentisphaerota</taxon>
        <taxon>Lentisphaeria</taxon>
        <taxon>Victivallales</taxon>
        <taxon>Victivallaceae</taxon>
        <taxon>Victivallis</taxon>
    </lineage>
</organism>
<keyword evidence="2" id="KW-1185">Reference proteome</keyword>
<dbReference type="AlphaFoldDB" id="A0A844G484"/>
<evidence type="ECO:0000313" key="2">
    <source>
        <dbReference type="Proteomes" id="UP000435649"/>
    </source>
</evidence>
<evidence type="ECO:0000313" key="1">
    <source>
        <dbReference type="EMBL" id="MST97431.1"/>
    </source>
</evidence>
<accession>A0A844G484</accession>
<sequence length="155" mass="16847">MMMPYHAAPLPERERPVVREAAAELRPADSCFAFSRGDFGFTAYELSGSGRYLLRVDLCGSASALIAFSQYLYDHPERSRAALVVIGGCPLTEETVNGFIELLPDFPLLLPGGVPDKLRDYAVSRAALKGVTLFVAETGAIPPGERKTEKNRKTG</sequence>
<dbReference type="Proteomes" id="UP000435649">
    <property type="component" value="Unassembled WGS sequence"/>
</dbReference>
<reference evidence="1 2" key="1">
    <citation type="submission" date="2019-08" db="EMBL/GenBank/DDBJ databases">
        <title>In-depth cultivation of the pig gut microbiome towards novel bacterial diversity and tailored functional studies.</title>
        <authorList>
            <person name="Wylensek D."/>
            <person name="Hitch T.C.A."/>
            <person name="Clavel T."/>
        </authorList>
    </citation>
    <scope>NUCLEOTIDE SEQUENCE [LARGE SCALE GENOMIC DNA]</scope>
    <source>
        <strain evidence="1 2">BBE-744-WT-12</strain>
    </source>
</reference>
<gene>
    <name evidence="1" type="ORF">FYJ85_10300</name>
</gene>
<dbReference type="EMBL" id="VUNS01000010">
    <property type="protein sequence ID" value="MST97431.1"/>
    <property type="molecule type" value="Genomic_DNA"/>
</dbReference>
<proteinExistence type="predicted"/>
<comment type="caution">
    <text evidence="1">The sequence shown here is derived from an EMBL/GenBank/DDBJ whole genome shotgun (WGS) entry which is preliminary data.</text>
</comment>
<name>A0A844G484_9BACT</name>
<dbReference type="RefSeq" id="WP_106055398.1">
    <property type="nucleotide sequence ID" value="NZ_CALXOB010000043.1"/>
</dbReference>
<protein>
    <submittedName>
        <fullName evidence="1">Uncharacterized protein</fullName>
    </submittedName>
</protein>